<protein>
    <submittedName>
        <fullName evidence="1">Uncharacterized protein</fullName>
    </submittedName>
</protein>
<accession>A0A917PDG3</accession>
<reference evidence="1" key="2">
    <citation type="submission" date="2020-09" db="EMBL/GenBank/DDBJ databases">
        <authorList>
            <person name="Sun Q."/>
            <person name="Ohkuma M."/>
        </authorList>
    </citation>
    <scope>NUCLEOTIDE SEQUENCE</scope>
    <source>
        <strain evidence="1">JCM 14371</strain>
    </source>
</reference>
<evidence type="ECO:0000313" key="1">
    <source>
        <dbReference type="EMBL" id="GGJ71814.1"/>
    </source>
</evidence>
<sequence>MTTPAGPAQTLYRSQGSDRAVVPGWMNVLPGVQDAIELQIDLSDADRSREQAMLLVEFWATPADLTLQSLLPVRAFQGEPKGWCVFLPAQGRVFIRAIDPQPNPPLLAAHAINLDPATPPGTLVNVKVAFPGSGGN</sequence>
<dbReference type="AlphaFoldDB" id="A0A917PDG3"/>
<dbReference type="EMBL" id="BMOE01000004">
    <property type="protein sequence ID" value="GGJ71814.1"/>
    <property type="molecule type" value="Genomic_DNA"/>
</dbReference>
<evidence type="ECO:0000313" key="2">
    <source>
        <dbReference type="Proteomes" id="UP000635726"/>
    </source>
</evidence>
<gene>
    <name evidence="1" type="ORF">GCM10008939_15240</name>
</gene>
<keyword evidence="2" id="KW-1185">Reference proteome</keyword>
<name>A0A917PDG3_9DEIO</name>
<dbReference type="RefSeq" id="WP_188961882.1">
    <property type="nucleotide sequence ID" value="NZ_BMOE01000004.1"/>
</dbReference>
<proteinExistence type="predicted"/>
<dbReference type="Proteomes" id="UP000635726">
    <property type="component" value="Unassembled WGS sequence"/>
</dbReference>
<comment type="caution">
    <text evidence="1">The sequence shown here is derived from an EMBL/GenBank/DDBJ whole genome shotgun (WGS) entry which is preliminary data.</text>
</comment>
<organism evidence="1 2">
    <name type="scientific">Deinococcus aquiradiocola</name>
    <dbReference type="NCBI Taxonomy" id="393059"/>
    <lineage>
        <taxon>Bacteria</taxon>
        <taxon>Thermotogati</taxon>
        <taxon>Deinococcota</taxon>
        <taxon>Deinococci</taxon>
        <taxon>Deinococcales</taxon>
        <taxon>Deinococcaceae</taxon>
        <taxon>Deinococcus</taxon>
    </lineage>
</organism>
<reference evidence="1" key="1">
    <citation type="journal article" date="2014" name="Int. J. Syst. Evol. Microbiol.">
        <title>Complete genome sequence of Corynebacterium casei LMG S-19264T (=DSM 44701T), isolated from a smear-ripened cheese.</title>
        <authorList>
            <consortium name="US DOE Joint Genome Institute (JGI-PGF)"/>
            <person name="Walter F."/>
            <person name="Albersmeier A."/>
            <person name="Kalinowski J."/>
            <person name="Ruckert C."/>
        </authorList>
    </citation>
    <scope>NUCLEOTIDE SEQUENCE</scope>
    <source>
        <strain evidence="1">JCM 14371</strain>
    </source>
</reference>